<evidence type="ECO:0000259" key="7">
    <source>
        <dbReference type="Pfam" id="PF01957"/>
    </source>
</evidence>
<feature type="domain" description="NfeD1b N-terminal" evidence="9">
    <location>
        <begin position="34"/>
        <end position="216"/>
    </location>
</feature>
<dbReference type="InterPro" id="IPR052165">
    <property type="entry name" value="Membrane_assoc_protease"/>
</dbReference>
<feature type="domain" description="NfeD-like C-terminal" evidence="7">
    <location>
        <begin position="385"/>
        <end position="435"/>
    </location>
</feature>
<evidence type="ECO:0000256" key="3">
    <source>
        <dbReference type="ARBA" id="ARBA00022989"/>
    </source>
</evidence>
<gene>
    <name evidence="10" type="ORF">CBW65_14170</name>
</gene>
<dbReference type="InterPro" id="IPR056739">
    <property type="entry name" value="NfeD_membrane"/>
</dbReference>
<keyword evidence="6" id="KW-0732">Signal</keyword>
<evidence type="ECO:0000256" key="2">
    <source>
        <dbReference type="ARBA" id="ARBA00022692"/>
    </source>
</evidence>
<dbReference type="GO" id="GO:0005886">
    <property type="term" value="C:plasma membrane"/>
    <property type="evidence" value="ECO:0007669"/>
    <property type="project" value="TreeGrafter"/>
</dbReference>
<dbReference type="SUPFAM" id="SSF52096">
    <property type="entry name" value="ClpP/crotonase"/>
    <property type="match status" value="1"/>
</dbReference>
<evidence type="ECO:0000256" key="4">
    <source>
        <dbReference type="ARBA" id="ARBA00023136"/>
    </source>
</evidence>
<feature type="signal peptide" evidence="6">
    <location>
        <begin position="1"/>
        <end position="28"/>
    </location>
</feature>
<dbReference type="PANTHER" id="PTHR33507">
    <property type="entry name" value="INNER MEMBRANE PROTEIN YBBJ"/>
    <property type="match status" value="1"/>
</dbReference>
<dbReference type="InterPro" id="IPR056738">
    <property type="entry name" value="NfeD1b_N"/>
</dbReference>
<name>A0A1Y0IRP1_9BACL</name>
<dbReference type="Pfam" id="PF01957">
    <property type="entry name" value="NfeD"/>
    <property type="match status" value="1"/>
</dbReference>
<evidence type="ECO:0000256" key="5">
    <source>
        <dbReference type="SAM" id="Phobius"/>
    </source>
</evidence>
<sequence>MKRLFLSLIICLLTLMSWAGLSSPAAQAAEEGSVYVIPVENEIETGLTASLRRAFQLAEEESARAIVLDIDTLGGRVDAAMEIGELIRGSDIPVIAYVQSKAISAGSYIALNAPQLAMAPGATIGAAEVRQGDGEQADPKVVAFWRAEMIAAAEHTGRDTKIVSGMVDRNVEIPGVKEKGELISLSAEQAVQHKLADGIFPDLNAALAHYGYEDAPTHVYQPTLSERIGRFVTQPLVIPLLLVIGLMGLTWEIVVPGKLFPGVIGAGSLALYFWGHMAAGFAGWESVILFVAGVVLMIAEIFVAGFGIVGALGVIALGSGVVLAAHDTSYGLKAMLFAIILSVVLGAVLFKYFGHLGMWKKIILTDQQEKADGYVPAKSYRHMMYQTGRTVTPLRPSGTAVFHGQRFDVVSEGNWLPVDTDVQIVLIEGTRIVVRQVAGDANKVIPVQEDEEQE</sequence>
<dbReference type="InterPro" id="IPR012340">
    <property type="entry name" value="NA-bd_OB-fold"/>
</dbReference>
<dbReference type="Pfam" id="PF25145">
    <property type="entry name" value="NfeD1b_N"/>
    <property type="match status" value="1"/>
</dbReference>
<feature type="transmembrane region" description="Helical" evidence="5">
    <location>
        <begin position="332"/>
        <end position="353"/>
    </location>
</feature>
<dbReference type="Gene3D" id="2.40.50.140">
    <property type="entry name" value="Nucleic acid-binding proteins"/>
    <property type="match status" value="1"/>
</dbReference>
<dbReference type="EMBL" id="CP021434">
    <property type="protein sequence ID" value="ARU62024.1"/>
    <property type="molecule type" value="Genomic_DNA"/>
</dbReference>
<dbReference type="AlphaFoldDB" id="A0A1Y0IRP1"/>
<comment type="subcellular location">
    <subcellularLocation>
        <location evidence="1">Membrane</location>
        <topology evidence="1">Multi-pass membrane protein</topology>
    </subcellularLocation>
</comment>
<feature type="chain" id="PRO_5012869522" evidence="6">
    <location>
        <begin position="29"/>
        <end position="454"/>
    </location>
</feature>
<protein>
    <submittedName>
        <fullName evidence="10">Uncharacterized protein</fullName>
    </submittedName>
</protein>
<dbReference type="PANTHER" id="PTHR33507:SF3">
    <property type="entry name" value="INNER MEMBRANE PROTEIN YBBJ"/>
    <property type="match status" value="1"/>
</dbReference>
<evidence type="ECO:0000259" key="9">
    <source>
        <dbReference type="Pfam" id="PF25145"/>
    </source>
</evidence>
<organism evidence="10 11">
    <name type="scientific">Tumebacillus avium</name>
    <dbReference type="NCBI Taxonomy" id="1903704"/>
    <lineage>
        <taxon>Bacteria</taxon>
        <taxon>Bacillati</taxon>
        <taxon>Bacillota</taxon>
        <taxon>Bacilli</taxon>
        <taxon>Bacillales</taxon>
        <taxon>Alicyclobacillaceae</taxon>
        <taxon>Tumebacillus</taxon>
    </lineage>
</organism>
<keyword evidence="3 5" id="KW-1133">Transmembrane helix</keyword>
<dbReference type="KEGG" id="tum:CBW65_14170"/>
<evidence type="ECO:0000259" key="8">
    <source>
        <dbReference type="Pfam" id="PF24961"/>
    </source>
</evidence>
<evidence type="ECO:0000256" key="1">
    <source>
        <dbReference type="ARBA" id="ARBA00004141"/>
    </source>
</evidence>
<feature type="transmembrane region" description="Helical" evidence="5">
    <location>
        <begin position="306"/>
        <end position="326"/>
    </location>
</feature>
<dbReference type="InterPro" id="IPR029045">
    <property type="entry name" value="ClpP/crotonase-like_dom_sf"/>
</dbReference>
<feature type="transmembrane region" description="Helical" evidence="5">
    <location>
        <begin position="236"/>
        <end position="254"/>
    </location>
</feature>
<dbReference type="RefSeq" id="WP_087457389.1">
    <property type="nucleotide sequence ID" value="NZ_CP021434.1"/>
</dbReference>
<feature type="domain" description="NfeD integral membrane" evidence="8">
    <location>
        <begin position="237"/>
        <end position="350"/>
    </location>
</feature>
<dbReference type="Proteomes" id="UP000195437">
    <property type="component" value="Chromosome"/>
</dbReference>
<reference evidence="11" key="1">
    <citation type="submission" date="2017-05" db="EMBL/GenBank/DDBJ databases">
        <authorList>
            <person name="Sung H."/>
        </authorList>
    </citation>
    <scope>NUCLEOTIDE SEQUENCE [LARGE SCALE GENOMIC DNA]</scope>
    <source>
        <strain evidence="11">AR23208</strain>
    </source>
</reference>
<dbReference type="Pfam" id="PF24961">
    <property type="entry name" value="NfeD_membrane"/>
    <property type="match status" value="1"/>
</dbReference>
<dbReference type="OrthoDB" id="9806253at2"/>
<dbReference type="Gene3D" id="3.90.226.10">
    <property type="entry name" value="2-enoyl-CoA Hydratase, Chain A, domain 1"/>
    <property type="match status" value="1"/>
</dbReference>
<accession>A0A1Y0IRP1</accession>
<dbReference type="CDD" id="cd07021">
    <property type="entry name" value="Clp_protease_NfeD_like"/>
    <property type="match status" value="1"/>
</dbReference>
<keyword evidence="4 5" id="KW-0472">Membrane</keyword>
<keyword evidence="2 5" id="KW-0812">Transmembrane</keyword>
<evidence type="ECO:0000256" key="6">
    <source>
        <dbReference type="SAM" id="SignalP"/>
    </source>
</evidence>
<feature type="transmembrane region" description="Helical" evidence="5">
    <location>
        <begin position="281"/>
        <end position="299"/>
    </location>
</feature>
<evidence type="ECO:0000313" key="11">
    <source>
        <dbReference type="Proteomes" id="UP000195437"/>
    </source>
</evidence>
<evidence type="ECO:0000313" key="10">
    <source>
        <dbReference type="EMBL" id="ARU62024.1"/>
    </source>
</evidence>
<proteinExistence type="predicted"/>
<dbReference type="InterPro" id="IPR002810">
    <property type="entry name" value="NfeD-like_C"/>
</dbReference>
<keyword evidence="11" id="KW-1185">Reference proteome</keyword>